<reference evidence="1 2" key="1">
    <citation type="journal article" date="2003" name="Int. J. Syst. Evol. Microbiol.">
        <title>Halobacillus salinus sp. nov., isolated from a salt lake on the coast of the East Sea in Korea.</title>
        <authorList>
            <person name="Yoon J.H."/>
            <person name="Kang K.H."/>
            <person name="Park Y.H."/>
        </authorList>
    </citation>
    <scope>NUCLEOTIDE SEQUENCE [LARGE SCALE GENOMIC DNA]</scope>
    <source>
        <strain evidence="1 2">HSL-3</strain>
    </source>
</reference>
<dbReference type="AlphaFoldDB" id="A0A4Z0H1L5"/>
<proteinExistence type="predicted"/>
<comment type="caution">
    <text evidence="1">The sequence shown here is derived from an EMBL/GenBank/DDBJ whole genome shotgun (WGS) entry which is preliminary data.</text>
</comment>
<dbReference type="Gene3D" id="3.30.1490.480">
    <property type="entry name" value="Endolytic murein transglycosylase"/>
    <property type="match status" value="1"/>
</dbReference>
<evidence type="ECO:0000313" key="1">
    <source>
        <dbReference type="EMBL" id="TGB04298.1"/>
    </source>
</evidence>
<accession>A0A4Z0H1L5</accession>
<gene>
    <name evidence="1" type="ORF">E4663_04685</name>
</gene>
<dbReference type="Proteomes" id="UP000297982">
    <property type="component" value="Unassembled WGS sequence"/>
</dbReference>
<evidence type="ECO:0000313" key="2">
    <source>
        <dbReference type="Proteomes" id="UP000297982"/>
    </source>
</evidence>
<dbReference type="RefSeq" id="WP_135326809.1">
    <property type="nucleotide sequence ID" value="NZ_SRJC01000001.1"/>
</dbReference>
<evidence type="ECO:0008006" key="3">
    <source>
        <dbReference type="Google" id="ProtNLM"/>
    </source>
</evidence>
<organism evidence="1 2">
    <name type="scientific">Halobacillus salinus</name>
    <dbReference type="NCBI Taxonomy" id="192814"/>
    <lineage>
        <taxon>Bacteria</taxon>
        <taxon>Bacillati</taxon>
        <taxon>Bacillota</taxon>
        <taxon>Bacilli</taxon>
        <taxon>Bacillales</taxon>
        <taxon>Bacillaceae</taxon>
        <taxon>Halobacillus</taxon>
    </lineage>
</organism>
<sequence>MKHLLRSFSLGLFVATLLLGGTLYLQPQEAETSLAKKGGGTKDMIAHVESSGYHVLSNEEFESLNQKKKDKEAAPDESNIEKVFVYSLDIVSGTTTEDISKKLEEAGVIDQASELEQYMSLNDYSRFIQVGQATVNSDMSLNEIAKAITSK</sequence>
<name>A0A4Z0H1L5_9BACI</name>
<protein>
    <recommendedName>
        <fullName evidence="3">Endolytic transglycosylase MltG</fullName>
    </recommendedName>
</protein>
<dbReference type="EMBL" id="SRJC01000001">
    <property type="protein sequence ID" value="TGB04298.1"/>
    <property type="molecule type" value="Genomic_DNA"/>
</dbReference>
<dbReference type="STRING" id="192814.GCA_900166575_01265"/>
<keyword evidence="2" id="KW-1185">Reference proteome</keyword>